<protein>
    <recommendedName>
        <fullName evidence="1">HEPN domain-containing protein</fullName>
    </recommendedName>
</protein>
<reference evidence="2 3" key="1">
    <citation type="journal article" date="2016" name="Nat. Commun.">
        <title>Thousands of microbial genomes shed light on interconnected biogeochemical processes in an aquifer system.</title>
        <authorList>
            <person name="Anantharaman K."/>
            <person name="Brown C.T."/>
            <person name="Hug L.A."/>
            <person name="Sharon I."/>
            <person name="Castelle C.J."/>
            <person name="Probst A.J."/>
            <person name="Thomas B.C."/>
            <person name="Singh A."/>
            <person name="Wilkins M.J."/>
            <person name="Karaoz U."/>
            <person name="Brodie E.L."/>
            <person name="Williams K.H."/>
            <person name="Hubbard S.S."/>
            <person name="Banfield J.F."/>
        </authorList>
    </citation>
    <scope>NUCLEOTIDE SEQUENCE [LARGE SCALE GENOMIC DNA]</scope>
</reference>
<dbReference type="AlphaFoldDB" id="A0A1F5G2H1"/>
<dbReference type="SMART" id="SM00748">
    <property type="entry name" value="HEPN"/>
    <property type="match status" value="1"/>
</dbReference>
<evidence type="ECO:0000313" key="2">
    <source>
        <dbReference type="EMBL" id="OGD86017.1"/>
    </source>
</evidence>
<evidence type="ECO:0000259" key="1">
    <source>
        <dbReference type="PROSITE" id="PS50910"/>
    </source>
</evidence>
<comment type="caution">
    <text evidence="2">The sequence shown here is derived from an EMBL/GenBank/DDBJ whole genome shotgun (WGS) entry which is preliminary data.</text>
</comment>
<organism evidence="2 3">
    <name type="scientific">Candidatus Curtissbacteria bacterium RIFCSPHIGHO2_01_FULL_41_13</name>
    <dbReference type="NCBI Taxonomy" id="1797745"/>
    <lineage>
        <taxon>Bacteria</taxon>
        <taxon>Candidatus Curtissiibacteriota</taxon>
    </lineage>
</organism>
<dbReference type="Pfam" id="PF05168">
    <property type="entry name" value="HEPN"/>
    <property type="match status" value="1"/>
</dbReference>
<evidence type="ECO:0000313" key="3">
    <source>
        <dbReference type="Proteomes" id="UP000177069"/>
    </source>
</evidence>
<dbReference type="Proteomes" id="UP000177069">
    <property type="component" value="Unassembled WGS sequence"/>
</dbReference>
<accession>A0A1F5G2H1</accession>
<name>A0A1F5G2H1_9BACT</name>
<gene>
    <name evidence="2" type="ORF">A2696_00350</name>
</gene>
<dbReference type="Gene3D" id="1.20.120.330">
    <property type="entry name" value="Nucleotidyltransferases domain 2"/>
    <property type="match status" value="1"/>
</dbReference>
<dbReference type="PROSITE" id="PS50910">
    <property type="entry name" value="HEPN"/>
    <property type="match status" value="1"/>
</dbReference>
<dbReference type="SUPFAM" id="SSF81593">
    <property type="entry name" value="Nucleotidyltransferase substrate binding subunit/domain"/>
    <property type="match status" value="1"/>
</dbReference>
<proteinExistence type="predicted"/>
<dbReference type="EMBL" id="MFBA01000007">
    <property type="protein sequence ID" value="OGD86017.1"/>
    <property type="molecule type" value="Genomic_DNA"/>
</dbReference>
<dbReference type="InterPro" id="IPR007842">
    <property type="entry name" value="HEPN_dom"/>
</dbReference>
<sequence>MTEGGYYGTTCFLAQQIAEKYLKGFLVYYGKDPGKIHALLALLKRCIQIDSKLKSLEKACRRLDKYYIEPRYADFPIDYSKKETEQVLNDALYVRDLIRKTLVSSFTVVED</sequence>
<feature type="domain" description="HEPN" evidence="1">
    <location>
        <begin position="1"/>
        <end position="94"/>
    </location>
</feature>